<sequence length="320" mass="36669">MSTTERLRRARTMGEILFILNMSEYLPLFEKANVLQASALRLLREADLKYIGIDKSGRQKLLRAIRCLSKEVPGTIGGRIRQGIHSTVSLEPKQYRINEEEFCLQKAEDELSRCKVELNLKRNELARLQKQAKLISQLFEMASDVRQRARKLREYCGKCDNLSIQRLSIDLESILSDILVSRVTSIPSSCSEASRSESCKEYNSEPCNSNKTGPGPWYTKILKPIAIQRCRQVSKHSHCFQHRPSPSPIIYYPADEDCKATVPLSTTTISRTEHPSFVDEFFSKFGKNKTSTPYKQPAVKRYSTGTRLETYSLERQDTEF</sequence>
<feature type="domain" description="SAM" evidence="2">
    <location>
        <begin position="19"/>
        <end position="68"/>
    </location>
</feature>
<reference evidence="4" key="1">
    <citation type="submission" date="2022-11" db="UniProtKB">
        <authorList>
            <consortium name="WormBaseParasite"/>
        </authorList>
    </citation>
    <scope>IDENTIFICATION</scope>
</reference>
<keyword evidence="1" id="KW-0175">Coiled coil</keyword>
<evidence type="ECO:0000259" key="2">
    <source>
        <dbReference type="Pfam" id="PF00536"/>
    </source>
</evidence>
<proteinExistence type="predicted"/>
<dbReference type="Gene3D" id="1.10.150.50">
    <property type="entry name" value="Transcription Factor, Ets-1"/>
    <property type="match status" value="1"/>
</dbReference>
<dbReference type="Proteomes" id="UP000887581">
    <property type="component" value="Unplaced"/>
</dbReference>
<organism evidence="3 4">
    <name type="scientific">Setaria digitata</name>
    <dbReference type="NCBI Taxonomy" id="48799"/>
    <lineage>
        <taxon>Eukaryota</taxon>
        <taxon>Metazoa</taxon>
        <taxon>Ecdysozoa</taxon>
        <taxon>Nematoda</taxon>
        <taxon>Chromadorea</taxon>
        <taxon>Rhabditida</taxon>
        <taxon>Spirurina</taxon>
        <taxon>Spiruromorpha</taxon>
        <taxon>Filarioidea</taxon>
        <taxon>Setariidae</taxon>
        <taxon>Setaria</taxon>
    </lineage>
</organism>
<dbReference type="WBParaSite" id="sdigi.contig4.g594.t1">
    <property type="protein sequence ID" value="sdigi.contig4.g594.t1"/>
    <property type="gene ID" value="sdigi.contig4.g594"/>
</dbReference>
<protein>
    <submittedName>
        <fullName evidence="4">SAM domain-containing protein</fullName>
    </submittedName>
</protein>
<dbReference type="SUPFAM" id="SSF47769">
    <property type="entry name" value="SAM/Pointed domain"/>
    <property type="match status" value="1"/>
</dbReference>
<accession>A0A915PZV9</accession>
<dbReference type="Pfam" id="PF00536">
    <property type="entry name" value="SAM_1"/>
    <property type="match status" value="1"/>
</dbReference>
<dbReference type="InterPro" id="IPR013761">
    <property type="entry name" value="SAM/pointed_sf"/>
</dbReference>
<evidence type="ECO:0000313" key="4">
    <source>
        <dbReference type="WBParaSite" id="sdigi.contig4.g594.t1"/>
    </source>
</evidence>
<evidence type="ECO:0000256" key="1">
    <source>
        <dbReference type="SAM" id="Coils"/>
    </source>
</evidence>
<dbReference type="InterPro" id="IPR001660">
    <property type="entry name" value="SAM"/>
</dbReference>
<feature type="coiled-coil region" evidence="1">
    <location>
        <begin position="104"/>
        <end position="138"/>
    </location>
</feature>
<dbReference type="AlphaFoldDB" id="A0A915PZV9"/>
<name>A0A915PZV9_9BILA</name>
<evidence type="ECO:0000313" key="3">
    <source>
        <dbReference type="Proteomes" id="UP000887581"/>
    </source>
</evidence>
<keyword evidence="3" id="KW-1185">Reference proteome</keyword>